<feature type="domain" description="ATPase BadF/BadG/BcrA/BcrD type" evidence="1">
    <location>
        <begin position="7"/>
        <end position="230"/>
    </location>
</feature>
<proteinExistence type="predicted"/>
<dbReference type="PANTHER" id="PTHR43190:SF3">
    <property type="entry name" value="N-ACETYL-D-GLUCOSAMINE KINASE"/>
    <property type="match status" value="1"/>
</dbReference>
<reference evidence="2 3" key="1">
    <citation type="submission" date="2024-01" db="EMBL/GenBank/DDBJ databases">
        <title>Mesobacterium rodlantinim sp. nov., isolated from shallow sea hydrothermal systems off Kueishantao Island.</title>
        <authorList>
            <person name="Su Z."/>
            <person name="Tang K."/>
        </authorList>
    </citation>
    <scope>NUCLEOTIDE SEQUENCE [LARGE SCALE GENOMIC DNA]</scope>
    <source>
        <strain evidence="2 3">TK19101</strain>
    </source>
</reference>
<organism evidence="2 3">
    <name type="scientific">Mesobacterium hydrothermale</name>
    <dbReference type="NCBI Taxonomy" id="3111907"/>
    <lineage>
        <taxon>Bacteria</taxon>
        <taxon>Pseudomonadati</taxon>
        <taxon>Pseudomonadota</taxon>
        <taxon>Alphaproteobacteria</taxon>
        <taxon>Rhodobacterales</taxon>
        <taxon>Roseobacteraceae</taxon>
        <taxon>Mesobacterium</taxon>
    </lineage>
</organism>
<dbReference type="Proteomes" id="UP001348149">
    <property type="component" value="Unassembled WGS sequence"/>
</dbReference>
<dbReference type="SUPFAM" id="SSF53067">
    <property type="entry name" value="Actin-like ATPase domain"/>
    <property type="match status" value="2"/>
</dbReference>
<comment type="caution">
    <text evidence="2">The sequence shown here is derived from an EMBL/GenBank/DDBJ whole genome shotgun (WGS) entry which is preliminary data.</text>
</comment>
<dbReference type="PANTHER" id="PTHR43190">
    <property type="entry name" value="N-ACETYL-D-GLUCOSAMINE KINASE"/>
    <property type="match status" value="1"/>
</dbReference>
<dbReference type="InterPro" id="IPR002731">
    <property type="entry name" value="ATPase_BadF"/>
</dbReference>
<sequence length="290" mass="29475">MTQGAFIGVDCGGTTCRIAWSDGHRRVDYFGAGANFTTDADACAGAILDAAQKLADKAKLSLGTVCSAQAYLGVAGIVTEADAKALARALPFDGAVVEDDRNAMVFGALGARDGFVASIGTGSFFARKIGAEVTGIGGWGLTLGDEASGAWLGRGLLRMSMHAHDGLVPQTALTEAVLDEMGGPAAIVDFARDALPNEYARLAPGLAGAAEAGDPQGRALMADGAAWIEKALLVLGWTEGQPICLPGKLGAYYHHYLPAPMVADLVEPAGASLDGALALARLHHGAEAGA</sequence>
<name>A0ABU6HJ77_9RHOB</name>
<dbReference type="InterPro" id="IPR043129">
    <property type="entry name" value="ATPase_NBD"/>
</dbReference>
<dbReference type="Pfam" id="PF01869">
    <property type="entry name" value="BcrAD_BadFG"/>
    <property type="match status" value="1"/>
</dbReference>
<protein>
    <submittedName>
        <fullName evidence="2">BadF/BadG/BcrA/BcrD ATPase family protein</fullName>
    </submittedName>
</protein>
<dbReference type="Gene3D" id="3.30.420.40">
    <property type="match status" value="2"/>
</dbReference>
<evidence type="ECO:0000313" key="2">
    <source>
        <dbReference type="EMBL" id="MEC3862391.1"/>
    </source>
</evidence>
<dbReference type="InterPro" id="IPR052519">
    <property type="entry name" value="Euk-type_GlcNAc_Kinase"/>
</dbReference>
<evidence type="ECO:0000313" key="3">
    <source>
        <dbReference type="Proteomes" id="UP001348149"/>
    </source>
</evidence>
<dbReference type="RefSeq" id="WP_326298159.1">
    <property type="nucleotide sequence ID" value="NZ_JAYLLH010000020.1"/>
</dbReference>
<dbReference type="EMBL" id="JAYLLH010000020">
    <property type="protein sequence ID" value="MEC3862391.1"/>
    <property type="molecule type" value="Genomic_DNA"/>
</dbReference>
<keyword evidence="3" id="KW-1185">Reference proteome</keyword>
<dbReference type="CDD" id="cd24082">
    <property type="entry name" value="ASKHA_NBD_GspK-like"/>
    <property type="match status" value="1"/>
</dbReference>
<accession>A0ABU6HJ77</accession>
<evidence type="ECO:0000259" key="1">
    <source>
        <dbReference type="Pfam" id="PF01869"/>
    </source>
</evidence>
<gene>
    <name evidence="2" type="ORF">VK792_13945</name>
</gene>